<evidence type="ECO:0000256" key="10">
    <source>
        <dbReference type="ARBA" id="ARBA00029409"/>
    </source>
</evidence>
<evidence type="ECO:0000256" key="11">
    <source>
        <dbReference type="ARBA" id="ARBA00029766"/>
    </source>
</evidence>
<evidence type="ECO:0000256" key="5">
    <source>
        <dbReference type="ARBA" id="ARBA00022679"/>
    </source>
</evidence>
<dbReference type="RefSeq" id="WP_320003953.1">
    <property type="nucleotide sequence ID" value="NZ_JAUHJS010000003.1"/>
</dbReference>
<sequence length="168" mass="19362">MIQRGNCSALIGLGSNVGDKRYTLHLACERIQEQLGTIKKMSGYYATSAWGKVDQEDFINQCIYIETKLTAIELMQGLLAIEKELGRIRKEKWGPRIIDLDLLYFDDQIIHVDTLTLPHPYVQDRRFVLVPLCEIAPDWVHPIFRKTQRQLLESCPDNLSVFLLDEGE</sequence>
<dbReference type="PROSITE" id="PS00794">
    <property type="entry name" value="HPPK"/>
    <property type="match status" value="1"/>
</dbReference>
<dbReference type="Proteomes" id="UP001168552">
    <property type="component" value="Unassembled WGS sequence"/>
</dbReference>
<comment type="function">
    <text evidence="10">Catalyzes the transfer of pyrophosphate from adenosine triphosphate (ATP) to 6-hydroxymethyl-7,8-dihydropterin, an enzymatic step in folate biosynthesis pathway.</text>
</comment>
<protein>
    <recommendedName>
        <fullName evidence="4">2-amino-4-hydroxy-6-hydroxymethyldihydropteridine pyrophosphokinase</fullName>
        <ecNumber evidence="3">2.7.6.3</ecNumber>
    </recommendedName>
    <alternativeName>
        <fullName evidence="11">6-hydroxymethyl-7,8-dihydropterin pyrophosphokinase</fullName>
    </alternativeName>
    <alternativeName>
        <fullName evidence="12">7,8-dihydro-6-hydroxymethylpterin-pyrophosphokinase</fullName>
    </alternativeName>
</protein>
<evidence type="ECO:0000313" key="14">
    <source>
        <dbReference type="EMBL" id="MDN4165428.1"/>
    </source>
</evidence>
<evidence type="ECO:0000259" key="13">
    <source>
        <dbReference type="PROSITE" id="PS00794"/>
    </source>
</evidence>
<dbReference type="EC" id="2.7.6.3" evidence="3"/>
<evidence type="ECO:0000256" key="6">
    <source>
        <dbReference type="ARBA" id="ARBA00022741"/>
    </source>
</evidence>
<comment type="caution">
    <text evidence="14">The sequence shown here is derived from an EMBL/GenBank/DDBJ whole genome shotgun (WGS) entry which is preliminary data.</text>
</comment>
<name>A0ABT8F4W4_9BACT</name>
<accession>A0ABT8F4W4</accession>
<dbReference type="EMBL" id="JAUHJS010000003">
    <property type="protein sequence ID" value="MDN4165428.1"/>
    <property type="molecule type" value="Genomic_DNA"/>
</dbReference>
<comment type="pathway">
    <text evidence="1">Cofactor biosynthesis; tetrahydrofolate biosynthesis; 2-amino-4-hydroxy-6-hydroxymethyl-7,8-dihydropteridine diphosphate from 7,8-dihydroneopterin triphosphate: step 4/4.</text>
</comment>
<keyword evidence="5 14" id="KW-0808">Transferase</keyword>
<proteinExistence type="inferred from homology"/>
<keyword evidence="9" id="KW-0289">Folate biosynthesis</keyword>
<evidence type="ECO:0000313" key="15">
    <source>
        <dbReference type="Proteomes" id="UP001168552"/>
    </source>
</evidence>
<evidence type="ECO:0000256" key="3">
    <source>
        <dbReference type="ARBA" id="ARBA00013253"/>
    </source>
</evidence>
<dbReference type="Pfam" id="PF01288">
    <property type="entry name" value="HPPK"/>
    <property type="match status" value="1"/>
</dbReference>
<gene>
    <name evidence="14" type="primary">folK</name>
    <name evidence="14" type="ORF">QWY31_07940</name>
</gene>
<evidence type="ECO:0000256" key="1">
    <source>
        <dbReference type="ARBA" id="ARBA00005051"/>
    </source>
</evidence>
<comment type="similarity">
    <text evidence="2">Belongs to the HPPK family.</text>
</comment>
<keyword evidence="15" id="KW-1185">Reference proteome</keyword>
<dbReference type="CDD" id="cd00483">
    <property type="entry name" value="HPPK"/>
    <property type="match status" value="1"/>
</dbReference>
<feature type="domain" description="7,8-dihydro-6-hydroxymethylpterin-pyrophosphokinase" evidence="13">
    <location>
        <begin position="92"/>
        <end position="103"/>
    </location>
</feature>
<keyword evidence="7" id="KW-0418">Kinase</keyword>
<evidence type="ECO:0000256" key="8">
    <source>
        <dbReference type="ARBA" id="ARBA00022840"/>
    </source>
</evidence>
<dbReference type="PANTHER" id="PTHR43071">
    <property type="entry name" value="2-AMINO-4-HYDROXY-6-HYDROXYMETHYLDIHYDROPTERIDINE PYROPHOSPHOKINASE"/>
    <property type="match status" value="1"/>
</dbReference>
<dbReference type="GO" id="GO:0003848">
    <property type="term" value="F:2-amino-4-hydroxy-6-hydroxymethyldihydropteridine diphosphokinase activity"/>
    <property type="evidence" value="ECO:0007669"/>
    <property type="project" value="UniProtKB-EC"/>
</dbReference>
<dbReference type="SUPFAM" id="SSF55083">
    <property type="entry name" value="6-hydroxymethyl-7,8-dihydropterin pyrophosphokinase, HPPK"/>
    <property type="match status" value="1"/>
</dbReference>
<dbReference type="PANTHER" id="PTHR43071:SF1">
    <property type="entry name" value="2-AMINO-4-HYDROXY-6-HYDROXYMETHYLDIHYDROPTERIDINE PYROPHOSPHOKINASE"/>
    <property type="match status" value="1"/>
</dbReference>
<reference evidence="14" key="1">
    <citation type="submission" date="2023-06" db="EMBL/GenBank/DDBJ databases">
        <title>Cytophagales bacterium Strain LB-30, isolated from soil.</title>
        <authorList>
            <person name="Liu B."/>
        </authorList>
    </citation>
    <scope>NUCLEOTIDE SEQUENCE</scope>
    <source>
        <strain evidence="14">LB-30</strain>
    </source>
</reference>
<evidence type="ECO:0000256" key="7">
    <source>
        <dbReference type="ARBA" id="ARBA00022777"/>
    </source>
</evidence>
<organism evidence="14 15">
    <name type="scientific">Shiella aurantiaca</name>
    <dbReference type="NCBI Taxonomy" id="3058365"/>
    <lineage>
        <taxon>Bacteria</taxon>
        <taxon>Pseudomonadati</taxon>
        <taxon>Bacteroidota</taxon>
        <taxon>Cytophagia</taxon>
        <taxon>Cytophagales</taxon>
        <taxon>Shiellaceae</taxon>
        <taxon>Shiella</taxon>
    </lineage>
</organism>
<dbReference type="Gene3D" id="3.30.70.560">
    <property type="entry name" value="7,8-Dihydro-6-hydroxymethylpterin-pyrophosphokinase HPPK"/>
    <property type="match status" value="1"/>
</dbReference>
<dbReference type="InterPro" id="IPR000550">
    <property type="entry name" value="Hppk"/>
</dbReference>
<evidence type="ECO:0000256" key="4">
    <source>
        <dbReference type="ARBA" id="ARBA00016218"/>
    </source>
</evidence>
<dbReference type="InterPro" id="IPR035907">
    <property type="entry name" value="Hppk_sf"/>
</dbReference>
<evidence type="ECO:0000256" key="9">
    <source>
        <dbReference type="ARBA" id="ARBA00022909"/>
    </source>
</evidence>
<keyword evidence="6" id="KW-0547">Nucleotide-binding</keyword>
<keyword evidence="8" id="KW-0067">ATP-binding</keyword>
<evidence type="ECO:0000256" key="2">
    <source>
        <dbReference type="ARBA" id="ARBA00005810"/>
    </source>
</evidence>
<dbReference type="NCBIfam" id="TIGR01498">
    <property type="entry name" value="folK"/>
    <property type="match status" value="1"/>
</dbReference>
<evidence type="ECO:0000256" key="12">
    <source>
        <dbReference type="ARBA" id="ARBA00033413"/>
    </source>
</evidence>